<sequence>MDQFDKCFKTVKPTIYKFMRSYYIHLWEKDDWFQESRLILHDLLHRNPDLYKNEQQLLVYFKTKFSSHLKDVIRFQESQKRRFNRMPYEEIGEIAHKIPSQGLVLDEFIAYQSIIEQISGILTKEEQSQLYALMRGERFIGRRALLRKIKPFFIDFLDE</sequence>
<name>A0A854W6T5_9STRE</name>
<dbReference type="Proteomes" id="UP000217465">
    <property type="component" value="Unassembled WGS sequence"/>
</dbReference>
<dbReference type="AlphaFoldDB" id="A0A854W6T5"/>
<dbReference type="EMBL" id="NSGR01000009">
    <property type="protein sequence ID" value="PCH11546.1"/>
    <property type="molecule type" value="Genomic_DNA"/>
</dbReference>
<comment type="caution">
    <text evidence="1">The sequence shown here is derived from an EMBL/GenBank/DDBJ whole genome shotgun (WGS) entry which is preliminary data.</text>
</comment>
<reference evidence="1 2" key="1">
    <citation type="submission" date="2016-06" db="EMBL/GenBank/DDBJ databases">
        <authorList>
            <person name="Haines A.N."/>
            <person name="Council K.R."/>
        </authorList>
    </citation>
    <scope>NUCLEOTIDE SEQUENCE [LARGE SCALE GENOMIC DNA]</scope>
    <source>
        <strain evidence="1 2">SP158-29</strain>
    </source>
</reference>
<protein>
    <recommendedName>
        <fullName evidence="3">Competence protein ComX</fullName>
    </recommendedName>
</protein>
<gene>
    <name evidence="1" type="ORF">A9Y57_01850</name>
</gene>
<evidence type="ECO:0000313" key="1">
    <source>
        <dbReference type="EMBL" id="PCH11546.1"/>
    </source>
</evidence>
<evidence type="ECO:0008006" key="3">
    <source>
        <dbReference type="Google" id="ProtNLM"/>
    </source>
</evidence>
<evidence type="ECO:0000313" key="2">
    <source>
        <dbReference type="Proteomes" id="UP000217465"/>
    </source>
</evidence>
<organism evidence="1 2">
    <name type="scientific">Streptococcus parauberis</name>
    <dbReference type="NCBI Taxonomy" id="1348"/>
    <lineage>
        <taxon>Bacteria</taxon>
        <taxon>Bacillati</taxon>
        <taxon>Bacillota</taxon>
        <taxon>Bacilli</taxon>
        <taxon>Lactobacillales</taxon>
        <taxon>Streptococcaceae</taxon>
        <taxon>Streptococcus</taxon>
    </lineage>
</organism>
<accession>A0A854W6T5</accession>
<proteinExistence type="predicted"/>
<dbReference type="RefSeq" id="WP_096633859.1">
    <property type="nucleotide sequence ID" value="NZ_NSGR01000009.1"/>
</dbReference>